<reference evidence="2" key="2">
    <citation type="journal article" date="2015" name="Fish Shellfish Immunol.">
        <title>Early steps in the European eel (Anguilla anguilla)-Vibrio vulnificus interaction in the gills: Role of the RtxA13 toxin.</title>
        <authorList>
            <person name="Callol A."/>
            <person name="Pajuelo D."/>
            <person name="Ebbesson L."/>
            <person name="Teles M."/>
            <person name="MacKenzie S."/>
            <person name="Amaro C."/>
        </authorList>
    </citation>
    <scope>NUCLEOTIDE SEQUENCE</scope>
</reference>
<dbReference type="AlphaFoldDB" id="A0A0E9TWX4"/>
<reference evidence="2" key="1">
    <citation type="submission" date="2014-11" db="EMBL/GenBank/DDBJ databases">
        <authorList>
            <person name="Amaro Gonzalez C."/>
        </authorList>
    </citation>
    <scope>NUCLEOTIDE SEQUENCE</scope>
</reference>
<name>A0A0E9TWX4_ANGAN</name>
<feature type="transmembrane region" description="Helical" evidence="1">
    <location>
        <begin position="21"/>
        <end position="39"/>
    </location>
</feature>
<keyword evidence="1" id="KW-0472">Membrane</keyword>
<organism evidence="2">
    <name type="scientific">Anguilla anguilla</name>
    <name type="common">European freshwater eel</name>
    <name type="synonym">Muraena anguilla</name>
    <dbReference type="NCBI Taxonomy" id="7936"/>
    <lineage>
        <taxon>Eukaryota</taxon>
        <taxon>Metazoa</taxon>
        <taxon>Chordata</taxon>
        <taxon>Craniata</taxon>
        <taxon>Vertebrata</taxon>
        <taxon>Euteleostomi</taxon>
        <taxon>Actinopterygii</taxon>
        <taxon>Neopterygii</taxon>
        <taxon>Teleostei</taxon>
        <taxon>Anguilliformes</taxon>
        <taxon>Anguillidae</taxon>
        <taxon>Anguilla</taxon>
    </lineage>
</organism>
<evidence type="ECO:0000313" key="2">
    <source>
        <dbReference type="EMBL" id="JAH58189.1"/>
    </source>
</evidence>
<dbReference type="EMBL" id="GBXM01050388">
    <property type="protein sequence ID" value="JAH58189.1"/>
    <property type="molecule type" value="Transcribed_RNA"/>
</dbReference>
<keyword evidence="1" id="KW-0812">Transmembrane</keyword>
<accession>A0A0E9TWX4</accession>
<keyword evidence="1" id="KW-1133">Transmembrane helix</keyword>
<protein>
    <submittedName>
        <fullName evidence="2">Uncharacterized protein</fullName>
    </submittedName>
</protein>
<sequence length="45" mass="5167">MPPEAKMRMKNIGRVRNPRGVHLIASVSVLHIVTVSMSQTRRLWL</sequence>
<proteinExistence type="predicted"/>
<evidence type="ECO:0000256" key="1">
    <source>
        <dbReference type="SAM" id="Phobius"/>
    </source>
</evidence>